<organism evidence="1 2">
    <name type="scientific">Haloechinothrix salitolerans</name>
    <dbReference type="NCBI Taxonomy" id="926830"/>
    <lineage>
        <taxon>Bacteria</taxon>
        <taxon>Bacillati</taxon>
        <taxon>Actinomycetota</taxon>
        <taxon>Actinomycetes</taxon>
        <taxon>Pseudonocardiales</taxon>
        <taxon>Pseudonocardiaceae</taxon>
        <taxon>Haloechinothrix</taxon>
    </lineage>
</organism>
<comment type="caution">
    <text evidence="1">The sequence shown here is derived from an EMBL/GenBank/DDBJ whole genome shotgun (WGS) entry which is preliminary data.</text>
</comment>
<keyword evidence="2" id="KW-1185">Reference proteome</keyword>
<dbReference type="Proteomes" id="UP001596337">
    <property type="component" value="Unassembled WGS sequence"/>
</dbReference>
<dbReference type="RefSeq" id="WP_345400438.1">
    <property type="nucleotide sequence ID" value="NZ_BAABLA010000100.1"/>
</dbReference>
<evidence type="ECO:0000313" key="1">
    <source>
        <dbReference type="EMBL" id="MFC6867729.1"/>
    </source>
</evidence>
<name>A0ABW2BYS6_9PSEU</name>
<accession>A0ABW2BYS6</accession>
<evidence type="ECO:0000313" key="2">
    <source>
        <dbReference type="Proteomes" id="UP001596337"/>
    </source>
</evidence>
<dbReference type="EMBL" id="JBHSXX010000001">
    <property type="protein sequence ID" value="MFC6867729.1"/>
    <property type="molecule type" value="Genomic_DNA"/>
</dbReference>
<protein>
    <submittedName>
        <fullName evidence="1">Uncharacterized protein</fullName>
    </submittedName>
</protein>
<sequence length="71" mass="7666">MASEVAAAHDLLLTDLGVEKLWEWSADGSDGFGATVIAQLLLMATHRAHQLGYTTADLVTFLTTVDPTNHR</sequence>
<proteinExistence type="predicted"/>
<reference evidence="2" key="1">
    <citation type="journal article" date="2019" name="Int. J. Syst. Evol. Microbiol.">
        <title>The Global Catalogue of Microorganisms (GCM) 10K type strain sequencing project: providing services to taxonomists for standard genome sequencing and annotation.</title>
        <authorList>
            <consortium name="The Broad Institute Genomics Platform"/>
            <consortium name="The Broad Institute Genome Sequencing Center for Infectious Disease"/>
            <person name="Wu L."/>
            <person name="Ma J."/>
        </authorList>
    </citation>
    <scope>NUCLEOTIDE SEQUENCE [LARGE SCALE GENOMIC DNA]</scope>
    <source>
        <strain evidence="2">KCTC 32255</strain>
    </source>
</reference>
<gene>
    <name evidence="1" type="ORF">ACFQGD_11275</name>
</gene>